<comment type="caution">
    <text evidence="1">The sequence shown here is derived from an EMBL/GenBank/DDBJ whole genome shotgun (WGS) entry which is preliminary data.</text>
</comment>
<protein>
    <recommendedName>
        <fullName evidence="3">Cna protein B-type domain protein</fullName>
    </recommendedName>
</protein>
<dbReference type="GO" id="GO:0030246">
    <property type="term" value="F:carbohydrate binding"/>
    <property type="evidence" value="ECO:0007669"/>
    <property type="project" value="InterPro"/>
</dbReference>
<organism evidence="1 2">
    <name type="scientific">Candidatus Scalindua rubra</name>
    <dbReference type="NCBI Taxonomy" id="1872076"/>
    <lineage>
        <taxon>Bacteria</taxon>
        <taxon>Pseudomonadati</taxon>
        <taxon>Planctomycetota</taxon>
        <taxon>Candidatus Brocadiia</taxon>
        <taxon>Candidatus Brocadiales</taxon>
        <taxon>Candidatus Scalinduaceae</taxon>
        <taxon>Candidatus Scalindua</taxon>
    </lineage>
</organism>
<dbReference type="AlphaFoldDB" id="A0A1E3X994"/>
<gene>
    <name evidence="1" type="ORF">SCARUB_02676</name>
</gene>
<dbReference type="Proteomes" id="UP000094056">
    <property type="component" value="Unassembled WGS sequence"/>
</dbReference>
<dbReference type="EMBL" id="MAYW01000073">
    <property type="protein sequence ID" value="ODS32197.1"/>
    <property type="molecule type" value="Genomic_DNA"/>
</dbReference>
<evidence type="ECO:0000313" key="2">
    <source>
        <dbReference type="Proteomes" id="UP000094056"/>
    </source>
</evidence>
<proteinExistence type="predicted"/>
<evidence type="ECO:0000313" key="1">
    <source>
        <dbReference type="EMBL" id="ODS32197.1"/>
    </source>
</evidence>
<dbReference type="SUPFAM" id="SSF49452">
    <property type="entry name" value="Starch-binding domain-like"/>
    <property type="match status" value="1"/>
</dbReference>
<evidence type="ECO:0008006" key="3">
    <source>
        <dbReference type="Google" id="ProtNLM"/>
    </source>
</evidence>
<reference evidence="1 2" key="1">
    <citation type="submission" date="2016-07" db="EMBL/GenBank/DDBJ databases">
        <title>Draft genome of Scalindua rubra, obtained from a brine-seawater interface in the Red Sea, sheds light on salt adaptation in anammox bacteria.</title>
        <authorList>
            <person name="Speth D.R."/>
            <person name="Lagkouvardos I."/>
            <person name="Wang Y."/>
            <person name="Qian P.-Y."/>
            <person name="Dutilh B.E."/>
            <person name="Jetten M.S."/>
        </authorList>
    </citation>
    <scope>NUCLEOTIDE SEQUENCE [LARGE SCALE GENOMIC DNA]</scope>
    <source>
        <strain evidence="1">BSI-1</strain>
    </source>
</reference>
<name>A0A1E3X994_9BACT</name>
<dbReference type="InterPro" id="IPR013784">
    <property type="entry name" value="Carb-bd-like_fold"/>
</dbReference>
<sequence length="299" mass="35064">MSYKFFCIFFMLLLTICTKIYGDTFRLEGFDEKIDAKILEMNEEYVKVIVPQREISSIKIKSELPDRPTGGDDKYPDAVFLSVNGKESKVVCKIVKITKKPGSITLQIPRERVSAIQIAFPGSEQEDVSSVGRGKREHPPVDAERLKEQIKEELRYEFEKKQKKEDVAIEEKIKEDLRLEFEKKQQIKDETFEAENYGKVRGRMLYKGKPLPRCQVKIMMLEKWGIFGTPKEGIRFETVTDENGRYIFEKVPPGGYKFYWKKPTESYWIRRMKMEPDIFIEAGETYHLPDRETNVKTIN</sequence>
<accession>A0A1E3X994</accession>